<evidence type="ECO:0000256" key="1">
    <source>
        <dbReference type="ARBA" id="ARBA00004191"/>
    </source>
</evidence>
<reference evidence="9" key="1">
    <citation type="submission" date="2019-09" db="EMBL/GenBank/DDBJ databases">
        <title>Draft genome information of white flower Hibiscus syriacus.</title>
        <authorList>
            <person name="Kim Y.-M."/>
        </authorList>
    </citation>
    <scope>NUCLEOTIDE SEQUENCE [LARGE SCALE GENOMIC DNA]</scope>
    <source>
        <strain evidence="9">YM2019G1</strain>
    </source>
</reference>
<keyword evidence="4" id="KW-0964">Secreted</keyword>
<dbReference type="Proteomes" id="UP000436088">
    <property type="component" value="Unassembled WGS sequence"/>
</dbReference>
<protein>
    <submittedName>
        <fullName evidence="9">Uncharacterized protein</fullName>
    </submittedName>
</protein>
<organism evidence="9 10">
    <name type="scientific">Hibiscus syriacus</name>
    <name type="common">Rose of Sharon</name>
    <dbReference type="NCBI Taxonomy" id="106335"/>
    <lineage>
        <taxon>Eukaryota</taxon>
        <taxon>Viridiplantae</taxon>
        <taxon>Streptophyta</taxon>
        <taxon>Embryophyta</taxon>
        <taxon>Tracheophyta</taxon>
        <taxon>Spermatophyta</taxon>
        <taxon>Magnoliopsida</taxon>
        <taxon>eudicotyledons</taxon>
        <taxon>Gunneridae</taxon>
        <taxon>Pentapetalae</taxon>
        <taxon>rosids</taxon>
        <taxon>malvids</taxon>
        <taxon>Malvales</taxon>
        <taxon>Malvaceae</taxon>
        <taxon>Malvoideae</taxon>
        <taxon>Hibiscus</taxon>
    </lineage>
</organism>
<dbReference type="InterPro" id="IPR011050">
    <property type="entry name" value="Pectin_lyase_fold/virulence"/>
</dbReference>
<evidence type="ECO:0000256" key="3">
    <source>
        <dbReference type="ARBA" id="ARBA00022512"/>
    </source>
</evidence>
<dbReference type="Pfam" id="PF00295">
    <property type="entry name" value="Glyco_hydro_28"/>
    <property type="match status" value="1"/>
</dbReference>
<evidence type="ECO:0000313" key="9">
    <source>
        <dbReference type="EMBL" id="KAE8727221.1"/>
    </source>
</evidence>
<dbReference type="AlphaFoldDB" id="A0A6A3CIG1"/>
<dbReference type="PANTHER" id="PTHR31375">
    <property type="match status" value="1"/>
</dbReference>
<evidence type="ECO:0000313" key="10">
    <source>
        <dbReference type="Proteomes" id="UP000436088"/>
    </source>
</evidence>
<evidence type="ECO:0000256" key="5">
    <source>
        <dbReference type="ARBA" id="ARBA00022801"/>
    </source>
</evidence>
<dbReference type="Gene3D" id="2.160.20.10">
    <property type="entry name" value="Single-stranded right-handed beta-helix, Pectin lyase-like"/>
    <property type="match status" value="1"/>
</dbReference>
<gene>
    <name evidence="9" type="ORF">F3Y22_tig00005712pilonHSYRG00048</name>
</gene>
<keyword evidence="7" id="KW-0961">Cell wall biogenesis/degradation</keyword>
<dbReference type="InterPro" id="IPR012334">
    <property type="entry name" value="Pectin_lyas_fold"/>
</dbReference>
<evidence type="ECO:0000256" key="2">
    <source>
        <dbReference type="ARBA" id="ARBA00008834"/>
    </source>
</evidence>
<evidence type="ECO:0000256" key="8">
    <source>
        <dbReference type="RuleBase" id="RU361169"/>
    </source>
</evidence>
<dbReference type="GO" id="GO:0005975">
    <property type="term" value="P:carbohydrate metabolic process"/>
    <property type="evidence" value="ECO:0007669"/>
    <property type="project" value="InterPro"/>
</dbReference>
<dbReference type="GO" id="GO:0071555">
    <property type="term" value="P:cell wall organization"/>
    <property type="evidence" value="ECO:0007669"/>
    <property type="project" value="UniProtKB-KW"/>
</dbReference>
<keyword evidence="6 8" id="KW-0326">Glycosidase</keyword>
<name>A0A6A3CIG1_HIBSY</name>
<dbReference type="EMBL" id="VEPZ02000314">
    <property type="protein sequence ID" value="KAE8727221.1"/>
    <property type="molecule type" value="Genomic_DNA"/>
</dbReference>
<evidence type="ECO:0000256" key="4">
    <source>
        <dbReference type="ARBA" id="ARBA00022525"/>
    </source>
</evidence>
<evidence type="ECO:0000256" key="6">
    <source>
        <dbReference type="ARBA" id="ARBA00023295"/>
    </source>
</evidence>
<comment type="caution">
    <text evidence="9">The sequence shown here is derived from an EMBL/GenBank/DDBJ whole genome shotgun (WGS) entry which is preliminary data.</text>
</comment>
<comment type="similarity">
    <text evidence="2 8">Belongs to the glycosyl hydrolase 28 family.</text>
</comment>
<dbReference type="GO" id="GO:0004650">
    <property type="term" value="F:polygalacturonase activity"/>
    <property type="evidence" value="ECO:0007669"/>
    <property type="project" value="InterPro"/>
</dbReference>
<sequence length="210" mass="23353">MYPKSFLRAWDDRNGASIVYVLKGVYLLGPVVFSGPCRGGGTFDGQVPFAWQFNTCTKDINCKPLPISLKCNSMTNFRIEYLRSVNSKQTHISFLRCENVNVSNVEVLAPSDSPSTDGIKMRRSTDIRISNNRISTGDDCVAILCGSSNIDVFKFRCSLCSFECSKKFPCKNIVLPDINFVNSKREVSLKSLCSNVIGRSFGLQSLLPCF</sequence>
<evidence type="ECO:0000256" key="7">
    <source>
        <dbReference type="ARBA" id="ARBA00023316"/>
    </source>
</evidence>
<accession>A0A6A3CIG1</accession>
<keyword evidence="5 8" id="KW-0378">Hydrolase</keyword>
<dbReference type="InterPro" id="IPR000743">
    <property type="entry name" value="Glyco_hydro_28"/>
</dbReference>
<proteinExistence type="inferred from homology"/>
<keyword evidence="10" id="KW-1185">Reference proteome</keyword>
<comment type="subcellular location">
    <subcellularLocation>
        <location evidence="1">Secreted</location>
        <location evidence="1">Cell wall</location>
    </subcellularLocation>
</comment>
<keyword evidence="3" id="KW-0134">Cell wall</keyword>
<dbReference type="SUPFAM" id="SSF51126">
    <property type="entry name" value="Pectin lyase-like"/>
    <property type="match status" value="1"/>
</dbReference>